<evidence type="ECO:0000313" key="3">
    <source>
        <dbReference type="Proteomes" id="UP000800097"/>
    </source>
</evidence>
<dbReference type="AlphaFoldDB" id="A0A6A6J772"/>
<feature type="compositionally biased region" description="Low complexity" evidence="1">
    <location>
        <begin position="98"/>
        <end position="111"/>
    </location>
</feature>
<dbReference type="GeneID" id="54550388"/>
<keyword evidence="3" id="KW-1185">Reference proteome</keyword>
<name>A0A6A6J772_WESOR</name>
<reference evidence="2" key="1">
    <citation type="journal article" date="2020" name="Stud. Mycol.">
        <title>101 Dothideomycetes genomes: a test case for predicting lifestyles and emergence of pathogens.</title>
        <authorList>
            <person name="Haridas S."/>
            <person name="Albert R."/>
            <person name="Binder M."/>
            <person name="Bloem J."/>
            <person name="Labutti K."/>
            <person name="Salamov A."/>
            <person name="Andreopoulos B."/>
            <person name="Baker S."/>
            <person name="Barry K."/>
            <person name="Bills G."/>
            <person name="Bluhm B."/>
            <person name="Cannon C."/>
            <person name="Castanera R."/>
            <person name="Culley D."/>
            <person name="Daum C."/>
            <person name="Ezra D."/>
            <person name="Gonzalez J."/>
            <person name="Henrissat B."/>
            <person name="Kuo A."/>
            <person name="Liang C."/>
            <person name="Lipzen A."/>
            <person name="Lutzoni F."/>
            <person name="Magnuson J."/>
            <person name="Mondo S."/>
            <person name="Nolan M."/>
            <person name="Ohm R."/>
            <person name="Pangilinan J."/>
            <person name="Park H.-J."/>
            <person name="Ramirez L."/>
            <person name="Alfaro M."/>
            <person name="Sun H."/>
            <person name="Tritt A."/>
            <person name="Yoshinaga Y."/>
            <person name="Zwiers L.-H."/>
            <person name="Turgeon B."/>
            <person name="Goodwin S."/>
            <person name="Spatafora J."/>
            <person name="Crous P."/>
            <person name="Grigoriev I."/>
        </authorList>
    </citation>
    <scope>NUCLEOTIDE SEQUENCE</scope>
    <source>
        <strain evidence="2">CBS 379.55</strain>
    </source>
</reference>
<evidence type="ECO:0000256" key="1">
    <source>
        <dbReference type="SAM" id="MobiDB-lite"/>
    </source>
</evidence>
<dbReference type="RefSeq" id="XP_033649542.1">
    <property type="nucleotide sequence ID" value="XM_033797213.1"/>
</dbReference>
<evidence type="ECO:0000313" key="2">
    <source>
        <dbReference type="EMBL" id="KAF2272003.1"/>
    </source>
</evidence>
<gene>
    <name evidence="2" type="ORF">EI97DRAFT_427104</name>
</gene>
<accession>A0A6A6J772</accession>
<dbReference type="Proteomes" id="UP000800097">
    <property type="component" value="Unassembled WGS sequence"/>
</dbReference>
<organism evidence="2 3">
    <name type="scientific">Westerdykella ornata</name>
    <dbReference type="NCBI Taxonomy" id="318751"/>
    <lineage>
        <taxon>Eukaryota</taxon>
        <taxon>Fungi</taxon>
        <taxon>Dikarya</taxon>
        <taxon>Ascomycota</taxon>
        <taxon>Pezizomycotina</taxon>
        <taxon>Dothideomycetes</taxon>
        <taxon>Pleosporomycetidae</taxon>
        <taxon>Pleosporales</taxon>
        <taxon>Sporormiaceae</taxon>
        <taxon>Westerdykella</taxon>
    </lineage>
</organism>
<dbReference type="OrthoDB" id="3799196at2759"/>
<feature type="region of interest" description="Disordered" evidence="1">
    <location>
        <begin position="92"/>
        <end position="126"/>
    </location>
</feature>
<proteinExistence type="predicted"/>
<dbReference type="EMBL" id="ML986528">
    <property type="protein sequence ID" value="KAF2272003.1"/>
    <property type="molecule type" value="Genomic_DNA"/>
</dbReference>
<sequence length="126" mass="13970">MPVRKGAPSQEARAAAGHDPLQWERFYAVTREEAKKIVQKFPGITWPNVPSPIRSEVRSCVNASLASESIPAVEDDVLGWRMALAIRDARTVANRYPQSQSQASRATSADAPRPSQTRPYDPVRDQ</sequence>
<protein>
    <submittedName>
        <fullName evidence="2">Uncharacterized protein</fullName>
    </submittedName>
</protein>